<evidence type="ECO:0000256" key="3">
    <source>
        <dbReference type="ARBA" id="ARBA00022776"/>
    </source>
</evidence>
<dbReference type="InterPro" id="IPR024990">
    <property type="entry name" value="Apc1"/>
</dbReference>
<dbReference type="InterPro" id="IPR011989">
    <property type="entry name" value="ARM-like"/>
</dbReference>
<sequence>FEELYVRDCDVVCCRLSGDVGNFPIFTHTMESPIITACWASFMLPKKYEDEFEFDPSADTERTIQRGVCLFESQRCTFIEESGTPFLARLPFHVETAWPLKSGVLLERRLTSTERISAAFQNSGKSGASFPFYSPCKSPCVTPLSKESSLDLSSTFTLFLMTHPLDEMTPVLLKVPGSPDCQPKLGFANDVNQRIVGTIEALSLVITFNATNRKYSIWQIGKAIKEDYAHLYSIGEDGRITVAPRALTDDPGTVISTCNTDAVLTPSTVPLKSDQLPFYTPVGNAVGESFSATPSGCRPSFASPAPYLSPFRASLQRLKAAAEPIGKSEGSSEPTQNSFMKSMHEAVANSSNFTFRQPSSPNVDLDEHIRRLSAVSILPPQPSVKNQATFNDDAQFNSFACSISTDLSQQSFTASRRRLSRPFITKPRSRQNSRTFGYSNIPGIFATASHPPTDVHPQGGTMDGLAETMDEPLLPKACLCLLWSESCEDMPQGLFVTDWTSNTPKRFDSAGSFMGPRATEVLPNPRVAMLSQSRPRTSLRTAAHSSDGLKVGESAEVSGCGDTAAAAAMPEDCDGPLRKAAFLALDMVDNQWVCFLTTRRRSDLSTRLVCLQAWPGASASSIRLADPVFLKAIDAVYVPDSRITVCLEASRSIVLYTGVVKVGFLGVVPSPSASLQTSPDKQSGPSTSPSFLLPLVVRPSPSDVAASSARGQISQLMSLFSPDASVPSTSALSSSGHNLYVYSDNALQKNLEIVSSSPASSSLSPQLGSDAATVAGCSPPSALSSSSATPSHSGDAEGGTLVWRLCLPANNQFTLALMAFNHNPSDYYSFRSTESLGRSVCRRQLHIQLPPMSSDSLCERCLNGLRRGLPPQVGLDLLVRWFNHRNPPGGYQQLLHPTAFATEVTTAFGSSELITFSRFLLLTLGLLTEAEETEGDRQSAYALHTPNRLLIKRHRQWSGPGGPGGEERCGMQAAEEEEEGQRALLCDLVSTSEAAATAVGLQSRDPARWRLMKHLPAILLSLHLVYENEKLDVLSRPQLKPLAAVNHILAKYLELPSFLEYYNADGLSNLSANQMASLPTCPLAVTSALIWPSLTAGPLSGKLPAPCLYLWSISLFSGSPALFMHLPGVNDFAAAVAGLILAVFHHHPPNVTPDTVAAEEDNAFEEAISRWNRHILTIGCGTSSMWEQPSDDTRVLSATDAGDSLATATSASAAVRQASSNPVLLAFASALVHHAARGQKEDKLTDANLAALLAQTPPPPKHCYDRNTRAAGDQGNSHHQLGVLFINELGLHAPACQRRLTEAPTQLPPALTQILQIVLTDCMFTPPSNCSVNVYRLIGREDLARQCEIMHFSPDSPSCHETKLGHSRALCSAWRKPVSQDVTTDEWSPAERWSNLLRPVRETPTSFPQTPASFDGSSNAAFSSLPYHMPGRHFLLASLENNPASQVFFPKDLRLQEAYRLLQTSSHIWLPRVCTDESTFGASFFATNLDAQASSSSGLGRARLDMHLAAACVRTSALPIGKGMLGLACLQGGATAGIPSRLPIYPICLRGRALAVSSSLPVQQDLARGSLVDSSLRGQEAAHSAADQASDHPGNATALAIVTAVVASGTATSIRNACSSSRLLIPKDQADHPSVATGAAASLSLGTMRRLVAVASNAALAAASAVSSTSILQTPSVLAAKHWPDFHNGVAAGLMVSPHASVDSTWIIQNCKAIAAAQAAAVNQGTAPTASHPYSATQAGFLLGLGLNGHLNKLSAHYIREFTVQVHDLTNAAVILGLCAGKRGTMDQATLRLLAIHYRPLLTPDPVLVDVSVPSLCQAAAAFGLGLLFQGSAHRQMASVLLTELGRPLGSLPSFGEHQSVTTASSAAASGANTNDAAAAAAAA</sequence>
<evidence type="ECO:0000256" key="4">
    <source>
        <dbReference type="ARBA" id="ARBA00023306"/>
    </source>
</evidence>
<feature type="region of interest" description="Disordered" evidence="5">
    <location>
        <begin position="762"/>
        <end position="792"/>
    </location>
</feature>
<evidence type="ECO:0000313" key="7">
    <source>
        <dbReference type="EMBL" id="JAP44032.1"/>
    </source>
</evidence>
<dbReference type="GO" id="GO:0007091">
    <property type="term" value="P:metaphase/anaphase transition of mitotic cell cycle"/>
    <property type="evidence" value="ECO:0007669"/>
    <property type="project" value="TreeGrafter"/>
</dbReference>
<dbReference type="GO" id="GO:0070979">
    <property type="term" value="P:protein K11-linked ubiquitination"/>
    <property type="evidence" value="ECO:0007669"/>
    <property type="project" value="TreeGrafter"/>
</dbReference>
<dbReference type="EMBL" id="GEEE01019193">
    <property type="protein sequence ID" value="JAP44032.1"/>
    <property type="molecule type" value="Transcribed_RNA"/>
</dbReference>
<keyword evidence="4" id="KW-0131">Cell cycle</keyword>
<dbReference type="GO" id="GO:0031145">
    <property type="term" value="P:anaphase-promoting complex-dependent catabolic process"/>
    <property type="evidence" value="ECO:0007669"/>
    <property type="project" value="TreeGrafter"/>
</dbReference>
<keyword evidence="3" id="KW-0498">Mitosis</keyword>
<dbReference type="Gene3D" id="1.25.10.10">
    <property type="entry name" value="Leucine-rich Repeat Variant"/>
    <property type="match status" value="1"/>
</dbReference>
<dbReference type="InterPro" id="IPR049255">
    <property type="entry name" value="Apc1_N"/>
</dbReference>
<name>A0A0X3P7L3_SCHSO</name>
<feature type="compositionally biased region" description="Low complexity" evidence="5">
    <location>
        <begin position="778"/>
        <end position="792"/>
    </location>
</feature>
<accession>A0A0X3P7L3</accession>
<dbReference type="GO" id="GO:0005680">
    <property type="term" value="C:anaphase-promoting complex"/>
    <property type="evidence" value="ECO:0007669"/>
    <property type="project" value="InterPro"/>
</dbReference>
<evidence type="ECO:0000256" key="1">
    <source>
        <dbReference type="ARBA" id="ARBA00010547"/>
    </source>
</evidence>
<organism evidence="7">
    <name type="scientific">Schistocephalus solidus</name>
    <name type="common">Tapeworm</name>
    <dbReference type="NCBI Taxonomy" id="70667"/>
    <lineage>
        <taxon>Eukaryota</taxon>
        <taxon>Metazoa</taxon>
        <taxon>Spiralia</taxon>
        <taxon>Lophotrochozoa</taxon>
        <taxon>Platyhelminthes</taxon>
        <taxon>Cestoda</taxon>
        <taxon>Eucestoda</taxon>
        <taxon>Diphyllobothriidea</taxon>
        <taxon>Diphyllobothriidae</taxon>
        <taxon>Schistocephalus</taxon>
    </lineage>
</organism>
<keyword evidence="2" id="KW-0132">Cell division</keyword>
<dbReference type="GO" id="GO:0051301">
    <property type="term" value="P:cell division"/>
    <property type="evidence" value="ECO:0007669"/>
    <property type="project" value="UniProtKB-KW"/>
</dbReference>
<dbReference type="GO" id="GO:0060090">
    <property type="term" value="F:molecular adaptor activity"/>
    <property type="evidence" value="ECO:0007669"/>
    <property type="project" value="TreeGrafter"/>
</dbReference>
<protein>
    <recommendedName>
        <fullName evidence="6">Anaphase-promoting complex subunit 1 N-terminal domain-containing protein</fullName>
    </recommendedName>
</protein>
<gene>
    <name evidence="7" type="ORF">TR160142</name>
</gene>
<dbReference type="PANTHER" id="PTHR12827">
    <property type="entry name" value="MEIOTIC CHECKPOINT REGULATOR TSG24 FAMILY MEMBER"/>
    <property type="match status" value="1"/>
</dbReference>
<feature type="non-terminal residue" evidence="7">
    <location>
        <position position="1"/>
    </location>
</feature>
<proteinExistence type="inferred from homology"/>
<dbReference type="PANTHER" id="PTHR12827:SF3">
    <property type="entry name" value="ANAPHASE-PROMOTING COMPLEX SUBUNIT 1"/>
    <property type="match status" value="1"/>
</dbReference>
<feature type="non-terminal residue" evidence="7">
    <location>
        <position position="1884"/>
    </location>
</feature>
<evidence type="ECO:0000256" key="2">
    <source>
        <dbReference type="ARBA" id="ARBA00022618"/>
    </source>
</evidence>
<reference evidence="7" key="1">
    <citation type="submission" date="2016-01" db="EMBL/GenBank/DDBJ databases">
        <title>Reference transcriptome for the parasite Schistocephalus solidus: insights into the molecular evolution of parasitism.</title>
        <authorList>
            <person name="Hebert F.O."/>
            <person name="Grambauer S."/>
            <person name="Barber I."/>
            <person name="Landry C.R."/>
            <person name="Aubin-Horth N."/>
        </authorList>
    </citation>
    <scope>NUCLEOTIDE SEQUENCE</scope>
</reference>
<evidence type="ECO:0000256" key="5">
    <source>
        <dbReference type="SAM" id="MobiDB-lite"/>
    </source>
</evidence>
<feature type="domain" description="Anaphase-promoting complex subunit 1 N-terminal" evidence="6">
    <location>
        <begin position="3"/>
        <end position="261"/>
    </location>
</feature>
<evidence type="ECO:0000259" key="6">
    <source>
        <dbReference type="Pfam" id="PF12859"/>
    </source>
</evidence>
<comment type="similarity">
    <text evidence="1">Belongs to the APC1 family.</text>
</comment>
<dbReference type="Pfam" id="PF12859">
    <property type="entry name" value="ANAPC1"/>
    <property type="match status" value="1"/>
</dbReference>